<comment type="caution">
    <text evidence="3">The sequence shown here is derived from an EMBL/GenBank/DDBJ whole genome shotgun (WGS) entry which is preliminary data.</text>
</comment>
<keyword evidence="4" id="KW-1185">Reference proteome</keyword>
<dbReference type="SUPFAM" id="SSF48403">
    <property type="entry name" value="Ankyrin repeat"/>
    <property type="match status" value="1"/>
</dbReference>
<protein>
    <recommendedName>
        <fullName evidence="5">Ankyrin repeat protein</fullName>
    </recommendedName>
</protein>
<dbReference type="PANTHER" id="PTHR24198:SF165">
    <property type="entry name" value="ANKYRIN REPEAT-CONTAINING PROTEIN-RELATED"/>
    <property type="match status" value="1"/>
</dbReference>
<dbReference type="Pfam" id="PF12796">
    <property type="entry name" value="Ank_2"/>
    <property type="match status" value="1"/>
</dbReference>
<proteinExistence type="predicted"/>
<evidence type="ECO:0000256" key="2">
    <source>
        <dbReference type="ARBA" id="ARBA00023043"/>
    </source>
</evidence>
<dbReference type="InterPro" id="IPR002110">
    <property type="entry name" value="Ankyrin_rpt"/>
</dbReference>
<dbReference type="PANTHER" id="PTHR24198">
    <property type="entry name" value="ANKYRIN REPEAT AND PROTEIN KINASE DOMAIN-CONTAINING PROTEIN"/>
    <property type="match status" value="1"/>
</dbReference>
<dbReference type="Gene3D" id="1.25.40.20">
    <property type="entry name" value="Ankyrin repeat-containing domain"/>
    <property type="match status" value="1"/>
</dbReference>
<name>A0ABR2GS16_9EUKA</name>
<dbReference type="EMBL" id="JAPFFF010000066">
    <property type="protein sequence ID" value="KAK8836367.1"/>
    <property type="molecule type" value="Genomic_DNA"/>
</dbReference>
<accession>A0ABR2GS16</accession>
<evidence type="ECO:0008006" key="5">
    <source>
        <dbReference type="Google" id="ProtNLM"/>
    </source>
</evidence>
<gene>
    <name evidence="3" type="ORF">M9Y10_039710</name>
</gene>
<reference evidence="3 4" key="1">
    <citation type="submission" date="2024-04" db="EMBL/GenBank/DDBJ databases">
        <title>Tritrichomonas musculus Genome.</title>
        <authorList>
            <person name="Alves-Ferreira E."/>
            <person name="Grigg M."/>
            <person name="Lorenzi H."/>
            <person name="Galac M."/>
        </authorList>
    </citation>
    <scope>NUCLEOTIDE SEQUENCE [LARGE SCALE GENOMIC DNA]</scope>
    <source>
        <strain evidence="3 4">EAF2021</strain>
    </source>
</reference>
<organism evidence="3 4">
    <name type="scientific">Tritrichomonas musculus</name>
    <dbReference type="NCBI Taxonomy" id="1915356"/>
    <lineage>
        <taxon>Eukaryota</taxon>
        <taxon>Metamonada</taxon>
        <taxon>Parabasalia</taxon>
        <taxon>Tritrichomonadida</taxon>
        <taxon>Tritrichomonadidae</taxon>
        <taxon>Tritrichomonas</taxon>
    </lineage>
</organism>
<keyword evidence="1" id="KW-0677">Repeat</keyword>
<dbReference type="InterPro" id="IPR036770">
    <property type="entry name" value="Ankyrin_rpt-contain_sf"/>
</dbReference>
<evidence type="ECO:0000313" key="4">
    <source>
        <dbReference type="Proteomes" id="UP001470230"/>
    </source>
</evidence>
<dbReference type="SMART" id="SM00248">
    <property type="entry name" value="ANK"/>
    <property type="match status" value="2"/>
</dbReference>
<evidence type="ECO:0000256" key="1">
    <source>
        <dbReference type="ARBA" id="ARBA00022737"/>
    </source>
</evidence>
<dbReference type="Proteomes" id="UP001470230">
    <property type="component" value="Unassembled WGS sequence"/>
</dbReference>
<sequence>MEKLEIIKLLLKNKKLDFNVKNFHKYEFSRENHISEGYIKKLTAFQFAIEEEKDDIIQIFITSENLPIDINVKSYFFTYEGNVKENKSKKTLLYLAVENRNIDVLRFLLAKEGIDVNQKSTFITNGQIEEKTPLELAQEKGFTDIIEILKIK</sequence>
<keyword evidence="2" id="KW-0040">ANK repeat</keyword>
<evidence type="ECO:0000313" key="3">
    <source>
        <dbReference type="EMBL" id="KAK8836367.1"/>
    </source>
</evidence>